<proteinExistence type="inferred from homology"/>
<dbReference type="PANTHER" id="PTHR21230">
    <property type="entry name" value="VESICLE TRANSPORT V-SNARE PROTEIN VTI1-RELATED"/>
    <property type="match status" value="1"/>
</dbReference>
<evidence type="ECO:0000256" key="6">
    <source>
        <dbReference type="ARBA" id="ARBA00023136"/>
    </source>
</evidence>
<evidence type="ECO:0000313" key="12">
    <source>
        <dbReference type="Proteomes" id="UP001152320"/>
    </source>
</evidence>
<keyword evidence="6 10" id="KW-0472">Membrane</keyword>
<protein>
    <submittedName>
        <fullName evidence="11">Golgi SNAP receptor complex member 2</fullName>
    </submittedName>
</protein>
<keyword evidence="4 10" id="KW-1133">Transmembrane helix</keyword>
<feature type="transmembrane region" description="Helical" evidence="10">
    <location>
        <begin position="146"/>
        <end position="163"/>
    </location>
</feature>
<dbReference type="CDD" id="cd15863">
    <property type="entry name" value="SNARE_GS27"/>
    <property type="match status" value="1"/>
</dbReference>
<dbReference type="GO" id="GO:0000149">
    <property type="term" value="F:SNARE binding"/>
    <property type="evidence" value="ECO:0007669"/>
    <property type="project" value="TreeGrafter"/>
</dbReference>
<comment type="caution">
    <text evidence="11">The sequence shown here is derived from an EMBL/GenBank/DDBJ whole genome shotgun (WGS) entry which is preliminary data.</text>
</comment>
<keyword evidence="3" id="KW-0653">Protein transport</keyword>
<dbReference type="GO" id="GO:0012507">
    <property type="term" value="C:ER to Golgi transport vesicle membrane"/>
    <property type="evidence" value="ECO:0007669"/>
    <property type="project" value="TreeGrafter"/>
</dbReference>
<reference evidence="11" key="1">
    <citation type="submission" date="2021-10" db="EMBL/GenBank/DDBJ databases">
        <title>Tropical sea cucumber genome reveals ecological adaptation and Cuvierian tubules defense mechanism.</title>
        <authorList>
            <person name="Chen T."/>
        </authorList>
    </citation>
    <scope>NUCLEOTIDE SEQUENCE</scope>
    <source>
        <strain evidence="11">Nanhai2018</strain>
        <tissue evidence="11">Muscle</tissue>
    </source>
</reference>
<keyword evidence="5" id="KW-0333">Golgi apparatus</keyword>
<gene>
    <name evidence="11" type="ORF">HOLleu_41223</name>
</gene>
<dbReference type="OrthoDB" id="158360at2759"/>
<dbReference type="GO" id="GO:0031902">
    <property type="term" value="C:late endosome membrane"/>
    <property type="evidence" value="ECO:0007669"/>
    <property type="project" value="TreeGrafter"/>
</dbReference>
<dbReference type="Proteomes" id="UP001152320">
    <property type="component" value="Chromosome 23"/>
</dbReference>
<dbReference type="GO" id="GO:0005789">
    <property type="term" value="C:endoplasmic reticulum membrane"/>
    <property type="evidence" value="ECO:0007669"/>
    <property type="project" value="TreeGrafter"/>
</dbReference>
<sequence>MSNCERLEIMVSKEPPSRKQSAKLRLDKLKYDCQHYQAALRGIQHKRLQRDQEEQQREELLSRRFTTNDEASITIDSELEHHSSLLRTHRDIDDMTDQGMRTLQNMREQKTFLKEIHRKMRDVGNTLGLSNTVMRLIEKRAYQDKFILFGGMFITCVVMYLSYKYLL</sequence>
<evidence type="ECO:0000256" key="8">
    <source>
        <dbReference type="ARBA" id="ARBA00037862"/>
    </source>
</evidence>
<keyword evidence="2 10" id="KW-0812">Transmembrane</keyword>
<keyword evidence="1" id="KW-0813">Transport</keyword>
<dbReference type="PIRSF" id="PIRSF028865">
    <property type="entry name" value="Membrin-2"/>
    <property type="match status" value="1"/>
</dbReference>
<comment type="function">
    <text evidence="7">Involved in transport of proteins from the cis/medial-Golgi to the trans-Golgi network.</text>
</comment>
<dbReference type="Gene3D" id="1.20.5.110">
    <property type="match status" value="1"/>
</dbReference>
<dbReference type="GO" id="GO:0005484">
    <property type="term" value="F:SNAP receptor activity"/>
    <property type="evidence" value="ECO:0007669"/>
    <property type="project" value="InterPro"/>
</dbReference>
<evidence type="ECO:0000256" key="5">
    <source>
        <dbReference type="ARBA" id="ARBA00023034"/>
    </source>
</evidence>
<comment type="similarity">
    <text evidence="9">Belongs to the GOSR2 family.</text>
</comment>
<dbReference type="GO" id="GO:0006906">
    <property type="term" value="P:vesicle fusion"/>
    <property type="evidence" value="ECO:0007669"/>
    <property type="project" value="TreeGrafter"/>
</dbReference>
<evidence type="ECO:0000256" key="3">
    <source>
        <dbReference type="ARBA" id="ARBA00022927"/>
    </source>
</evidence>
<evidence type="ECO:0000256" key="1">
    <source>
        <dbReference type="ARBA" id="ARBA00022448"/>
    </source>
</evidence>
<keyword evidence="11" id="KW-0675">Receptor</keyword>
<dbReference type="EMBL" id="JAIZAY010000023">
    <property type="protein sequence ID" value="KAJ8019575.1"/>
    <property type="molecule type" value="Genomic_DNA"/>
</dbReference>
<organism evidence="11 12">
    <name type="scientific">Holothuria leucospilota</name>
    <name type="common">Black long sea cucumber</name>
    <name type="synonym">Mertensiothuria leucospilota</name>
    <dbReference type="NCBI Taxonomy" id="206669"/>
    <lineage>
        <taxon>Eukaryota</taxon>
        <taxon>Metazoa</taxon>
        <taxon>Echinodermata</taxon>
        <taxon>Eleutherozoa</taxon>
        <taxon>Echinozoa</taxon>
        <taxon>Holothuroidea</taxon>
        <taxon>Aspidochirotacea</taxon>
        <taxon>Aspidochirotida</taxon>
        <taxon>Holothuriidae</taxon>
        <taxon>Holothuria</taxon>
    </lineage>
</organism>
<dbReference type="PANTHER" id="PTHR21230:SF1">
    <property type="entry name" value="GOLGI SNAP RECEPTOR COMPLEX MEMBER 2"/>
    <property type="match status" value="1"/>
</dbReference>
<accession>A0A9Q0YDX4</accession>
<dbReference type="GO" id="GO:0031201">
    <property type="term" value="C:SNARE complex"/>
    <property type="evidence" value="ECO:0007669"/>
    <property type="project" value="TreeGrafter"/>
</dbReference>
<dbReference type="GO" id="GO:0005794">
    <property type="term" value="C:Golgi apparatus"/>
    <property type="evidence" value="ECO:0007669"/>
    <property type="project" value="UniProtKB-SubCell"/>
</dbReference>
<evidence type="ECO:0000256" key="4">
    <source>
        <dbReference type="ARBA" id="ARBA00022989"/>
    </source>
</evidence>
<dbReference type="InterPro" id="IPR027027">
    <property type="entry name" value="GOSR2/Membrin/Bos1"/>
</dbReference>
<evidence type="ECO:0000313" key="11">
    <source>
        <dbReference type="EMBL" id="KAJ8019575.1"/>
    </source>
</evidence>
<evidence type="ECO:0000256" key="9">
    <source>
        <dbReference type="ARBA" id="ARBA00038172"/>
    </source>
</evidence>
<keyword evidence="12" id="KW-1185">Reference proteome</keyword>
<dbReference type="Pfam" id="PF12352">
    <property type="entry name" value="V-SNARE_C"/>
    <property type="match status" value="1"/>
</dbReference>
<dbReference type="AlphaFoldDB" id="A0A9Q0YDX4"/>
<dbReference type="SUPFAM" id="SSF58038">
    <property type="entry name" value="SNARE fusion complex"/>
    <property type="match status" value="1"/>
</dbReference>
<evidence type="ECO:0000256" key="7">
    <source>
        <dbReference type="ARBA" id="ARBA00037078"/>
    </source>
</evidence>
<evidence type="ECO:0000256" key="10">
    <source>
        <dbReference type="SAM" id="Phobius"/>
    </source>
</evidence>
<evidence type="ECO:0000256" key="2">
    <source>
        <dbReference type="ARBA" id="ARBA00022692"/>
    </source>
</evidence>
<comment type="subcellular location">
    <subcellularLocation>
        <location evidence="8">Golgi apparatus</location>
        <location evidence="8">cis-Golgi network membrane</location>
        <topology evidence="8">Single-pass type IV membrane protein</topology>
    </subcellularLocation>
</comment>
<name>A0A9Q0YDX4_HOLLE</name>
<dbReference type="GO" id="GO:0015031">
    <property type="term" value="P:protein transport"/>
    <property type="evidence" value="ECO:0007669"/>
    <property type="project" value="UniProtKB-KW"/>
</dbReference>